<evidence type="ECO:0000313" key="4">
    <source>
        <dbReference type="Proteomes" id="UP000604765"/>
    </source>
</evidence>
<comment type="caution">
    <text evidence="3">The sequence shown here is derived from an EMBL/GenBank/DDBJ whole genome shotgun (WGS) entry which is preliminary data.</text>
</comment>
<feature type="domain" description="Alpha/beta hydrolase fold-3" evidence="2">
    <location>
        <begin position="82"/>
        <end position="288"/>
    </location>
</feature>
<dbReference type="PANTHER" id="PTHR48081:SF8">
    <property type="entry name" value="ALPHA_BETA HYDROLASE FOLD-3 DOMAIN-CONTAINING PROTEIN-RELATED"/>
    <property type="match status" value="1"/>
</dbReference>
<dbReference type="InterPro" id="IPR029058">
    <property type="entry name" value="AB_hydrolase_fold"/>
</dbReference>
<proteinExistence type="predicted"/>
<protein>
    <submittedName>
        <fullName evidence="3">Esterase LipW</fullName>
    </submittedName>
</protein>
<gene>
    <name evidence="3" type="ORF">YK48G_16660</name>
</gene>
<dbReference type="PANTHER" id="PTHR48081">
    <property type="entry name" value="AB HYDROLASE SUPERFAMILY PROTEIN C4A8.06C"/>
    <property type="match status" value="1"/>
</dbReference>
<evidence type="ECO:0000256" key="1">
    <source>
        <dbReference type="ARBA" id="ARBA00022801"/>
    </source>
</evidence>
<keyword evidence="4" id="KW-1185">Reference proteome</keyword>
<reference evidence="3 4" key="1">
    <citation type="journal article" date="2021" name="Int. J. Syst. Evol. Microbiol.">
        <title>Lentilactobacillus fungorum sp. nov., isolated from spent mushroom substrates.</title>
        <authorList>
            <person name="Tohno M."/>
            <person name="Tanizawa Y."/>
            <person name="Kojima Y."/>
            <person name="Sakamoto M."/>
            <person name="Ohkuma M."/>
            <person name="Kobayashi H."/>
        </authorList>
    </citation>
    <scope>NUCLEOTIDE SEQUENCE [LARGE SCALE GENOMIC DNA]</scope>
    <source>
        <strain evidence="3 4">YK48G</strain>
    </source>
</reference>
<dbReference type="EMBL" id="BNJR01000014">
    <property type="protein sequence ID" value="GHP14241.1"/>
    <property type="molecule type" value="Genomic_DNA"/>
</dbReference>
<dbReference type="Proteomes" id="UP000604765">
    <property type="component" value="Unassembled WGS sequence"/>
</dbReference>
<organism evidence="3 4">
    <name type="scientific">Lentilactobacillus fungorum</name>
    <dbReference type="NCBI Taxonomy" id="2201250"/>
    <lineage>
        <taxon>Bacteria</taxon>
        <taxon>Bacillati</taxon>
        <taxon>Bacillota</taxon>
        <taxon>Bacilli</taxon>
        <taxon>Lactobacillales</taxon>
        <taxon>Lactobacillaceae</taxon>
        <taxon>Lentilactobacillus</taxon>
    </lineage>
</organism>
<accession>A0ABQ3W0M3</accession>
<evidence type="ECO:0000313" key="3">
    <source>
        <dbReference type="EMBL" id="GHP14241.1"/>
    </source>
</evidence>
<keyword evidence="1" id="KW-0378">Hydrolase</keyword>
<dbReference type="SUPFAM" id="SSF53474">
    <property type="entry name" value="alpha/beta-Hydrolases"/>
    <property type="match status" value="1"/>
</dbReference>
<name>A0ABQ3W0M3_9LACO</name>
<dbReference type="Pfam" id="PF07859">
    <property type="entry name" value="Abhydrolase_3"/>
    <property type="match status" value="1"/>
</dbReference>
<evidence type="ECO:0000259" key="2">
    <source>
        <dbReference type="Pfam" id="PF07859"/>
    </source>
</evidence>
<dbReference type="InterPro" id="IPR050300">
    <property type="entry name" value="GDXG_lipolytic_enzyme"/>
</dbReference>
<dbReference type="RefSeq" id="WP_203630251.1">
    <property type="nucleotide sequence ID" value="NZ_BNJR01000014.1"/>
</dbReference>
<sequence length="321" mass="36044">MYVTKEMIHPELRKFVPLHMNRILHSQKSVKFLNAAIHFGSQGINLTDDINFEQHFIPRSNGTNLRICVYTPQRLKKDVPGILYIHGGGYAIGIPEIESQTIRGIIKRTGAVVVAPDYRLSLEEPYPAALNDCYLALRWLSNNGSQYGMRSDQIMVGGESAGGGLTAALSVYARDQHEIAIAFQMPLYPMLDDRNNSKSAQNSNAPVWDQKANELGWKLYLGNLYQQNNIPEYAVPSRTTDYSNLPPTCTFVGDIEVFYDETVTYINQLKANGVPTHFKVFPGCFHAFNLLSPNSTPGRKANQYILDMVDFAAKNYFAKQP</sequence>
<dbReference type="InterPro" id="IPR013094">
    <property type="entry name" value="AB_hydrolase_3"/>
</dbReference>
<dbReference type="Gene3D" id="3.40.50.1820">
    <property type="entry name" value="alpha/beta hydrolase"/>
    <property type="match status" value="1"/>
</dbReference>